<dbReference type="Proteomes" id="UP001620626">
    <property type="component" value="Unassembled WGS sequence"/>
</dbReference>
<feature type="signal peptide" evidence="1">
    <location>
        <begin position="1"/>
        <end position="19"/>
    </location>
</feature>
<evidence type="ECO:0000256" key="1">
    <source>
        <dbReference type="SAM" id="SignalP"/>
    </source>
</evidence>
<protein>
    <recommendedName>
        <fullName evidence="4">MAM domain-containing protein</fullName>
    </recommendedName>
</protein>
<gene>
    <name evidence="2" type="ORF">niasHT_003739</name>
</gene>
<accession>A0ABD2LUN7</accession>
<evidence type="ECO:0008006" key="4">
    <source>
        <dbReference type="Google" id="ProtNLM"/>
    </source>
</evidence>
<dbReference type="Gene3D" id="2.60.120.200">
    <property type="match status" value="1"/>
</dbReference>
<sequence>MSIITQLWCIAFIASVVICKPANGLSEQYRRELYYLDFYLGIRPANEQGDLEVEERSIDKYIESAAQLNCDFRSNCLWANAPSDGLLDTSEFYLLTKGDRKAFPIQVGPGNAHPPTGTHFAFAGNLTKEPQSAVLISAPIASQSSTGILSFEYWLYNSARLEVLLLKVNPVRGHLTVIERPITDCHFLKTNGLCRVEIRKQSEPFRLAIHVFKLLDPAVGSFGMLTKVRYEAELSTFHVKWAMKIRRPFCFSFCFCFCFTPPPPPNFHFSDGPPIFGGMPTARWLRQRRPISSASNLNCGREDGQNENFEECLWADFAKTPGTNTAHWAIGEHTQHWEQIMRTTPSSRPKGQFYFQYVDPVAEFPLPQLRSVLIPCTQTPSSLSFKFWLSLGLQAQICTLGSDNVALSCVYLNDADAPGPLTIDVDTADHQPFRFAFNVLRIDRGANGGAAVVALDDIRYSGWLCHESAPTAPPPRLPPLSALLQLRLPSSAAFVDTAQAFSDSLECSFERGDQCPHWMHSVSDLESGESEEEAEELPDSQRFWLGSVPRRPPFPVDPSFRGAQVAVALLNRNAPEEQFAILTSRPIPCAEKGRLTIAYFASPGAQLSICANEQCVSPKRKREADSMSVALNSAHSFRIRIVAERNNSMPISQNDLHEPFILIKSIAARSGFCSLSSAAELACQALNCAFGSEGLCKFKTLFLAAGDVPFVVTPSGEGIVARFSRGMRRAILKSRHFRLPSNEQLEMHLEASLSTFGSRLYICPDEQQKTVARLSMEKTGPNGVETDPLREFGYCELLMGPKVEERRMERMVVQLDPELRHFSLVAVHDKSEQFGDAEVHLNRVEIRDTGDRPIC</sequence>
<name>A0ABD2LUN7_9BILA</name>
<keyword evidence="1" id="KW-0732">Signal</keyword>
<reference evidence="2 3" key="1">
    <citation type="submission" date="2024-10" db="EMBL/GenBank/DDBJ databases">
        <authorList>
            <person name="Kim D."/>
        </authorList>
    </citation>
    <scope>NUCLEOTIDE SEQUENCE [LARGE SCALE GENOMIC DNA]</scope>
    <source>
        <strain evidence="2">BH-2024</strain>
    </source>
</reference>
<evidence type="ECO:0000313" key="3">
    <source>
        <dbReference type="Proteomes" id="UP001620626"/>
    </source>
</evidence>
<proteinExistence type="predicted"/>
<evidence type="ECO:0000313" key="2">
    <source>
        <dbReference type="EMBL" id="KAL3118956.1"/>
    </source>
</evidence>
<dbReference type="AlphaFoldDB" id="A0ABD2LUN7"/>
<organism evidence="2 3">
    <name type="scientific">Heterodera trifolii</name>
    <dbReference type="NCBI Taxonomy" id="157864"/>
    <lineage>
        <taxon>Eukaryota</taxon>
        <taxon>Metazoa</taxon>
        <taxon>Ecdysozoa</taxon>
        <taxon>Nematoda</taxon>
        <taxon>Chromadorea</taxon>
        <taxon>Rhabditida</taxon>
        <taxon>Tylenchina</taxon>
        <taxon>Tylenchomorpha</taxon>
        <taxon>Tylenchoidea</taxon>
        <taxon>Heteroderidae</taxon>
        <taxon>Heteroderinae</taxon>
        <taxon>Heterodera</taxon>
    </lineage>
</organism>
<feature type="chain" id="PRO_5044893841" description="MAM domain-containing protein" evidence="1">
    <location>
        <begin position="20"/>
        <end position="855"/>
    </location>
</feature>
<comment type="caution">
    <text evidence="2">The sequence shown here is derived from an EMBL/GenBank/DDBJ whole genome shotgun (WGS) entry which is preliminary data.</text>
</comment>
<dbReference type="EMBL" id="JBICBT010000258">
    <property type="protein sequence ID" value="KAL3118956.1"/>
    <property type="molecule type" value="Genomic_DNA"/>
</dbReference>
<keyword evidence="3" id="KW-1185">Reference proteome</keyword>